<reference evidence="6 7" key="1">
    <citation type="submission" date="2024-02" db="EMBL/GenBank/DDBJ databases">
        <title>De novo assembly and annotation of 12 fungi associated with fruit tree decline syndrome in Ontario, Canada.</title>
        <authorList>
            <person name="Sulman M."/>
            <person name="Ellouze W."/>
            <person name="Ilyukhin E."/>
        </authorList>
    </citation>
    <scope>NUCLEOTIDE SEQUENCE [LARGE SCALE GENOMIC DNA]</scope>
    <source>
        <strain evidence="6 7">M11/M66-122</strain>
    </source>
</reference>
<dbReference type="Pfam" id="PF00891">
    <property type="entry name" value="Methyltransf_2"/>
    <property type="match status" value="1"/>
</dbReference>
<dbReference type="SUPFAM" id="SSF46785">
    <property type="entry name" value="Winged helix' DNA-binding domain"/>
    <property type="match status" value="1"/>
</dbReference>
<dbReference type="PROSITE" id="PS51683">
    <property type="entry name" value="SAM_OMT_II"/>
    <property type="match status" value="1"/>
</dbReference>
<proteinExistence type="predicted"/>
<comment type="caution">
    <text evidence="6">The sequence shown here is derived from an EMBL/GenBank/DDBJ whole genome shotgun (WGS) entry which is preliminary data.</text>
</comment>
<sequence length="497" mass="55715">MADHQLDDESRRLLQLGSLIQSAIQDFVACKRQEVVSKTDPGRRGGEEGTLPSKALLDAQRTLLAAAGTLTELVSEPQSRLVEVGAQYWESRALHIVVDKRVPDLLSQGENGSMHIKALGDKIGIEHRKLSRLMRCLCSIGIFSEVDEDVFTNNRISESIVGNEPLRAYILVYALQPYTCSDYLPRFLNDRVKGASYVNEVTPLQAVLGTEKRSWDWMEEKIKVKHLKEGYRNGSDGNASYYPGVFGAELQKALENASGDDDEQLVDRPEYTMFGTAMIGGGRVYGQAQLYGDFPWASLGAATIVDVGGGVGGFSLQLSKLYPDLNFIIQDRAPVLKQAETEIWPSQHPEALVEPRRVRFQPHDFFEPNPVVGADVYWLRYVLHDWSDEYCMRILAAIKPAMGPRSRILICDQVMNTTRGCEELKPAPAPLPANWGYYTRYSHQRDFVMMSTINGIERKPTELKHIIERAGLQLKKIWDCRSQVGLVEVVLPGSELD</sequence>
<organism evidence="6 7">
    <name type="scientific">Diatrype stigma</name>
    <dbReference type="NCBI Taxonomy" id="117547"/>
    <lineage>
        <taxon>Eukaryota</taxon>
        <taxon>Fungi</taxon>
        <taxon>Dikarya</taxon>
        <taxon>Ascomycota</taxon>
        <taxon>Pezizomycotina</taxon>
        <taxon>Sordariomycetes</taxon>
        <taxon>Xylariomycetidae</taxon>
        <taxon>Xylariales</taxon>
        <taxon>Diatrypaceae</taxon>
        <taxon>Diatrype</taxon>
    </lineage>
</organism>
<keyword evidence="3" id="KW-0949">S-adenosyl-L-methionine</keyword>
<keyword evidence="2" id="KW-0808">Transferase</keyword>
<evidence type="ECO:0000313" key="6">
    <source>
        <dbReference type="EMBL" id="KAK7745653.1"/>
    </source>
</evidence>
<evidence type="ECO:0000313" key="7">
    <source>
        <dbReference type="Proteomes" id="UP001320420"/>
    </source>
</evidence>
<keyword evidence="1" id="KW-0489">Methyltransferase</keyword>
<dbReference type="AlphaFoldDB" id="A0AAN9YHZ5"/>
<feature type="domain" description="O-methyltransferase C-terminal" evidence="4">
    <location>
        <begin position="301"/>
        <end position="472"/>
    </location>
</feature>
<dbReference type="InterPro" id="IPR029063">
    <property type="entry name" value="SAM-dependent_MTases_sf"/>
</dbReference>
<dbReference type="GO" id="GO:0046983">
    <property type="term" value="F:protein dimerization activity"/>
    <property type="evidence" value="ECO:0007669"/>
    <property type="project" value="InterPro"/>
</dbReference>
<dbReference type="Gene3D" id="1.10.10.10">
    <property type="entry name" value="Winged helix-like DNA-binding domain superfamily/Winged helix DNA-binding domain"/>
    <property type="match status" value="1"/>
</dbReference>
<evidence type="ECO:0000259" key="5">
    <source>
        <dbReference type="Pfam" id="PF08100"/>
    </source>
</evidence>
<dbReference type="Gene3D" id="3.40.50.150">
    <property type="entry name" value="Vaccinia Virus protein VP39"/>
    <property type="match status" value="1"/>
</dbReference>
<feature type="domain" description="O-methyltransferase dimerisation" evidence="5">
    <location>
        <begin position="87"/>
        <end position="159"/>
    </location>
</feature>
<name>A0AAN9YHZ5_9PEZI</name>
<evidence type="ECO:0000256" key="3">
    <source>
        <dbReference type="ARBA" id="ARBA00022691"/>
    </source>
</evidence>
<dbReference type="InterPro" id="IPR001077">
    <property type="entry name" value="COMT_C"/>
</dbReference>
<dbReference type="EMBL" id="JAKJXP020000106">
    <property type="protein sequence ID" value="KAK7745653.1"/>
    <property type="molecule type" value="Genomic_DNA"/>
</dbReference>
<dbReference type="GO" id="GO:0032259">
    <property type="term" value="P:methylation"/>
    <property type="evidence" value="ECO:0007669"/>
    <property type="project" value="UniProtKB-KW"/>
</dbReference>
<evidence type="ECO:0000259" key="4">
    <source>
        <dbReference type="Pfam" id="PF00891"/>
    </source>
</evidence>
<dbReference type="Proteomes" id="UP001320420">
    <property type="component" value="Unassembled WGS sequence"/>
</dbReference>
<dbReference type="InterPro" id="IPR012967">
    <property type="entry name" value="COMT_dimerisation"/>
</dbReference>
<gene>
    <name evidence="6" type="ORF">SLS62_009694</name>
</gene>
<dbReference type="GO" id="GO:0008171">
    <property type="term" value="F:O-methyltransferase activity"/>
    <property type="evidence" value="ECO:0007669"/>
    <property type="project" value="InterPro"/>
</dbReference>
<evidence type="ECO:0000256" key="1">
    <source>
        <dbReference type="ARBA" id="ARBA00022603"/>
    </source>
</evidence>
<dbReference type="InterPro" id="IPR036390">
    <property type="entry name" value="WH_DNA-bd_sf"/>
</dbReference>
<dbReference type="PANTHER" id="PTHR43712">
    <property type="entry name" value="PUTATIVE (AFU_ORTHOLOGUE AFUA_4G14580)-RELATED"/>
    <property type="match status" value="1"/>
</dbReference>
<accession>A0AAN9YHZ5</accession>
<evidence type="ECO:0008006" key="8">
    <source>
        <dbReference type="Google" id="ProtNLM"/>
    </source>
</evidence>
<dbReference type="SUPFAM" id="SSF53335">
    <property type="entry name" value="S-adenosyl-L-methionine-dependent methyltransferases"/>
    <property type="match status" value="1"/>
</dbReference>
<evidence type="ECO:0000256" key="2">
    <source>
        <dbReference type="ARBA" id="ARBA00022679"/>
    </source>
</evidence>
<keyword evidence="7" id="KW-1185">Reference proteome</keyword>
<dbReference type="Pfam" id="PF08100">
    <property type="entry name" value="Dimerisation"/>
    <property type="match status" value="1"/>
</dbReference>
<dbReference type="InterPro" id="IPR036388">
    <property type="entry name" value="WH-like_DNA-bd_sf"/>
</dbReference>
<dbReference type="PANTHER" id="PTHR43712:SF2">
    <property type="entry name" value="O-METHYLTRANSFERASE CICE"/>
    <property type="match status" value="1"/>
</dbReference>
<dbReference type="InterPro" id="IPR016461">
    <property type="entry name" value="COMT-like"/>
</dbReference>
<protein>
    <recommendedName>
        <fullName evidence="8">O-methyltransferase domain-containing protein</fullName>
    </recommendedName>
</protein>